<dbReference type="Proteomes" id="UP000199087">
    <property type="component" value="Unassembled WGS sequence"/>
</dbReference>
<dbReference type="Pfam" id="PF13354">
    <property type="entry name" value="Beta-lactamase2"/>
    <property type="match status" value="1"/>
</dbReference>
<dbReference type="AlphaFoldDB" id="A0A0U1NQ97"/>
<dbReference type="PANTHER" id="PTHR35333">
    <property type="entry name" value="BETA-LACTAMASE"/>
    <property type="match status" value="1"/>
</dbReference>
<dbReference type="InterPro" id="IPR012338">
    <property type="entry name" value="Beta-lactam/transpept-like"/>
</dbReference>
<evidence type="ECO:0000313" key="2">
    <source>
        <dbReference type="EMBL" id="CRK80223.1"/>
    </source>
</evidence>
<feature type="domain" description="Beta-lactamase class A catalytic" evidence="1">
    <location>
        <begin position="26"/>
        <end position="228"/>
    </location>
</feature>
<dbReference type="OrthoDB" id="9775096at2"/>
<evidence type="ECO:0000313" key="3">
    <source>
        <dbReference type="Proteomes" id="UP000199087"/>
    </source>
</evidence>
<dbReference type="SUPFAM" id="SSF56601">
    <property type="entry name" value="beta-lactamase/transpeptidase-like"/>
    <property type="match status" value="1"/>
</dbReference>
<dbReference type="GO" id="GO:0046677">
    <property type="term" value="P:response to antibiotic"/>
    <property type="evidence" value="ECO:0007669"/>
    <property type="project" value="InterPro"/>
</dbReference>
<reference evidence="3" key="1">
    <citation type="submission" date="2015-05" db="EMBL/GenBank/DDBJ databases">
        <authorList>
            <person name="Urmite Genomes"/>
        </authorList>
    </citation>
    <scope>NUCLEOTIDE SEQUENCE [LARGE SCALE GENOMIC DNA]</scope>
    <source>
        <strain evidence="3">LF1</strain>
    </source>
</reference>
<dbReference type="RefSeq" id="WP_090629445.1">
    <property type="nucleotide sequence ID" value="NZ_CVRB01000001.1"/>
</dbReference>
<dbReference type="GO" id="GO:0030655">
    <property type="term" value="P:beta-lactam antibiotic catabolic process"/>
    <property type="evidence" value="ECO:0007669"/>
    <property type="project" value="InterPro"/>
</dbReference>
<gene>
    <name evidence="2" type="ORF">BN000_00104</name>
</gene>
<dbReference type="PANTHER" id="PTHR35333:SF3">
    <property type="entry name" value="BETA-LACTAMASE-TYPE TRANSPEPTIDASE FOLD CONTAINING PROTEIN"/>
    <property type="match status" value="1"/>
</dbReference>
<organism evidence="2 3">
    <name type="scientific">Neobacillus massiliamazoniensis</name>
    <dbReference type="NCBI Taxonomy" id="1499688"/>
    <lineage>
        <taxon>Bacteria</taxon>
        <taxon>Bacillati</taxon>
        <taxon>Bacillota</taxon>
        <taxon>Bacilli</taxon>
        <taxon>Bacillales</taxon>
        <taxon>Bacillaceae</taxon>
        <taxon>Neobacillus</taxon>
    </lineage>
</organism>
<accession>A0A0U1NQ97</accession>
<sequence length="259" mass="29188">MDRLKYNMEEELHGFNGRVGLAIEIEGESFYFNSEKIFPSASVIKIPILIEGLRQSEIGKINLEELISIPNRAGGSGVLQILSSNVMMTVKDLMTLMIIVSDNTATNLLIDLLGIEAINGSMKNMGLQDTVLSRKMMDFEAIEHGLDNYTSPRDMISCLKVVNEGTYLSEASRKIALEIMKYQQFQDKLPGMIDLDRMFVANKTGSFPRVEHDCAIFKYKGRTAYAAVLLDNLDDIFVGKQKISRIGKHIYNYLLEESR</sequence>
<protein>
    <submittedName>
        <fullName evidence="2">Beta-lactamase class A-like protein</fullName>
    </submittedName>
</protein>
<dbReference type="STRING" id="1499688.BN000_00104"/>
<proteinExistence type="predicted"/>
<name>A0A0U1NQ97_9BACI</name>
<dbReference type="InterPro" id="IPR000871">
    <property type="entry name" value="Beta-lactam_class-A"/>
</dbReference>
<keyword evidence="3" id="KW-1185">Reference proteome</keyword>
<dbReference type="GO" id="GO:0008800">
    <property type="term" value="F:beta-lactamase activity"/>
    <property type="evidence" value="ECO:0007669"/>
    <property type="project" value="InterPro"/>
</dbReference>
<dbReference type="EMBL" id="CVRB01000001">
    <property type="protein sequence ID" value="CRK80223.1"/>
    <property type="molecule type" value="Genomic_DNA"/>
</dbReference>
<evidence type="ECO:0000259" key="1">
    <source>
        <dbReference type="Pfam" id="PF13354"/>
    </source>
</evidence>
<dbReference type="InterPro" id="IPR045155">
    <property type="entry name" value="Beta-lactam_cat"/>
</dbReference>
<dbReference type="Gene3D" id="3.40.710.10">
    <property type="entry name" value="DD-peptidase/beta-lactamase superfamily"/>
    <property type="match status" value="1"/>
</dbReference>